<keyword evidence="4" id="KW-1185">Reference proteome</keyword>
<feature type="region of interest" description="Disordered" evidence="1">
    <location>
        <begin position="126"/>
        <end position="172"/>
    </location>
</feature>
<keyword evidence="2" id="KW-0732">Signal</keyword>
<evidence type="ECO:0000313" key="4">
    <source>
        <dbReference type="Proteomes" id="UP000326921"/>
    </source>
</evidence>
<dbReference type="EMBL" id="CP045652">
    <property type="protein sequence ID" value="QGA26258.1"/>
    <property type="molecule type" value="Genomic_DNA"/>
</dbReference>
<reference evidence="3 4" key="1">
    <citation type="submission" date="2019-10" db="EMBL/GenBank/DDBJ databases">
        <authorList>
            <person name="Dong K."/>
        </authorList>
    </citation>
    <scope>NUCLEOTIDE SEQUENCE [LARGE SCALE GENOMIC DNA]</scope>
    <source>
        <strain evidence="4">dk4302</strain>
    </source>
</reference>
<feature type="signal peptide" evidence="2">
    <location>
        <begin position="1"/>
        <end position="22"/>
    </location>
</feature>
<feature type="compositionally biased region" description="Basic and acidic residues" evidence="1">
    <location>
        <begin position="156"/>
        <end position="172"/>
    </location>
</feature>
<evidence type="ECO:0000256" key="1">
    <source>
        <dbReference type="SAM" id="MobiDB-lite"/>
    </source>
</evidence>
<sequence length="172" mass="21074">MKKLFYVVVFLSAFAFAKPANAQVNVSINIGSQPLWGPSGYDYARYYYMPEMDVYYDVSSRHYTYYNGGQWVSHRSLPSRYGRYDMHRTYKVVMNDSRPWRNHRRHRDHYHGYSRNYNQVSLRDYGRGHKHHGKSYKKAHKEYRKAEKRHAKHYRERSSRRDRDYRNVRGMW</sequence>
<accession>A0A5Q0QER8</accession>
<dbReference type="AlphaFoldDB" id="A0A5Q0QER8"/>
<organism evidence="3 4">
    <name type="scientific">Sphingobacterium zhuxiongii</name>
    <dbReference type="NCBI Taxonomy" id="2662364"/>
    <lineage>
        <taxon>Bacteria</taxon>
        <taxon>Pseudomonadati</taxon>
        <taxon>Bacteroidota</taxon>
        <taxon>Sphingobacteriia</taxon>
        <taxon>Sphingobacteriales</taxon>
        <taxon>Sphingobacteriaceae</taxon>
        <taxon>Sphingobacterium</taxon>
    </lineage>
</organism>
<dbReference type="RefSeq" id="WP_153510932.1">
    <property type="nucleotide sequence ID" value="NZ_CP045652.1"/>
</dbReference>
<protein>
    <recommendedName>
        <fullName evidence="5">DUF3300 domain-containing protein</fullName>
    </recommendedName>
</protein>
<dbReference type="KEGG" id="sphe:GFH32_07930"/>
<evidence type="ECO:0000256" key="2">
    <source>
        <dbReference type="SAM" id="SignalP"/>
    </source>
</evidence>
<evidence type="ECO:0000313" key="3">
    <source>
        <dbReference type="EMBL" id="QGA26258.1"/>
    </source>
</evidence>
<evidence type="ECO:0008006" key="5">
    <source>
        <dbReference type="Google" id="ProtNLM"/>
    </source>
</evidence>
<proteinExistence type="predicted"/>
<gene>
    <name evidence="3" type="ORF">GFH32_07930</name>
</gene>
<dbReference type="Proteomes" id="UP000326921">
    <property type="component" value="Chromosome"/>
</dbReference>
<feature type="compositionally biased region" description="Basic residues" evidence="1">
    <location>
        <begin position="128"/>
        <end position="155"/>
    </location>
</feature>
<feature type="chain" id="PRO_5025052094" description="DUF3300 domain-containing protein" evidence="2">
    <location>
        <begin position="23"/>
        <end position="172"/>
    </location>
</feature>
<name>A0A5Q0QER8_9SPHI</name>